<gene>
    <name evidence="14" type="ORF">SAMN06295916_1542</name>
</gene>
<dbReference type="InterPro" id="IPR036097">
    <property type="entry name" value="HisK_dim/P_sf"/>
</dbReference>
<dbReference type="PANTHER" id="PTHR45436:SF14">
    <property type="entry name" value="SENSOR PROTEIN QSEC"/>
    <property type="match status" value="1"/>
</dbReference>
<keyword evidence="6 12" id="KW-0812">Transmembrane</keyword>
<evidence type="ECO:0000256" key="10">
    <source>
        <dbReference type="ARBA" id="ARBA00022989"/>
    </source>
</evidence>
<evidence type="ECO:0000256" key="5">
    <source>
        <dbReference type="ARBA" id="ARBA00022679"/>
    </source>
</evidence>
<dbReference type="PANTHER" id="PTHR45436">
    <property type="entry name" value="SENSOR HISTIDINE KINASE YKOH"/>
    <property type="match status" value="1"/>
</dbReference>
<dbReference type="InterPro" id="IPR036890">
    <property type="entry name" value="HATPase_C_sf"/>
</dbReference>
<evidence type="ECO:0000256" key="12">
    <source>
        <dbReference type="SAM" id="Phobius"/>
    </source>
</evidence>
<evidence type="ECO:0000256" key="8">
    <source>
        <dbReference type="ARBA" id="ARBA00022777"/>
    </source>
</evidence>
<name>A0A212U2A5_9BURK</name>
<comment type="subcellular location">
    <subcellularLocation>
        <location evidence="2">Membrane</location>
        <topology evidence="2">Multi-pass membrane protein</topology>
    </subcellularLocation>
</comment>
<dbReference type="PROSITE" id="PS50109">
    <property type="entry name" value="HIS_KIN"/>
    <property type="match status" value="1"/>
</dbReference>
<evidence type="ECO:0000256" key="7">
    <source>
        <dbReference type="ARBA" id="ARBA00022741"/>
    </source>
</evidence>
<dbReference type="Proteomes" id="UP000197215">
    <property type="component" value="Unassembled WGS sequence"/>
</dbReference>
<evidence type="ECO:0000259" key="13">
    <source>
        <dbReference type="PROSITE" id="PS50109"/>
    </source>
</evidence>
<dbReference type="RefSeq" id="WP_165765066.1">
    <property type="nucleotide sequence ID" value="NZ_FYEX01000002.1"/>
</dbReference>
<keyword evidence="5" id="KW-0808">Transferase</keyword>
<dbReference type="EC" id="2.7.13.3" evidence="3"/>
<dbReference type="InterPro" id="IPR003661">
    <property type="entry name" value="HisK_dim/P_dom"/>
</dbReference>
<dbReference type="InterPro" id="IPR003594">
    <property type="entry name" value="HATPase_dom"/>
</dbReference>
<keyword evidence="8 14" id="KW-0418">Kinase</keyword>
<protein>
    <recommendedName>
        <fullName evidence="3">histidine kinase</fullName>
        <ecNumber evidence="3">2.7.13.3</ecNumber>
    </recommendedName>
</protein>
<keyword evidence="12" id="KW-0472">Membrane</keyword>
<dbReference type="AlphaFoldDB" id="A0A212U2A5"/>
<feature type="domain" description="Histidine kinase" evidence="13">
    <location>
        <begin position="122"/>
        <end position="330"/>
    </location>
</feature>
<dbReference type="InterPro" id="IPR050428">
    <property type="entry name" value="TCS_sensor_his_kinase"/>
</dbReference>
<dbReference type="CDD" id="cd00075">
    <property type="entry name" value="HATPase"/>
    <property type="match status" value="1"/>
</dbReference>
<dbReference type="GO" id="GO:0005524">
    <property type="term" value="F:ATP binding"/>
    <property type="evidence" value="ECO:0007669"/>
    <property type="project" value="UniProtKB-KW"/>
</dbReference>
<dbReference type="Gene3D" id="1.10.287.130">
    <property type="match status" value="1"/>
</dbReference>
<feature type="transmembrane region" description="Helical" evidence="12">
    <location>
        <begin position="42"/>
        <end position="63"/>
    </location>
</feature>
<evidence type="ECO:0000256" key="2">
    <source>
        <dbReference type="ARBA" id="ARBA00004141"/>
    </source>
</evidence>
<keyword evidence="9" id="KW-0067">ATP-binding</keyword>
<accession>A0A212U2A5</accession>
<dbReference type="Pfam" id="PF02518">
    <property type="entry name" value="HATPase_c"/>
    <property type="match status" value="1"/>
</dbReference>
<evidence type="ECO:0000313" key="14">
    <source>
        <dbReference type="EMBL" id="SNC72254.1"/>
    </source>
</evidence>
<comment type="catalytic activity">
    <reaction evidence="1">
        <text>ATP + protein L-histidine = ADP + protein N-phospho-L-histidine.</text>
        <dbReference type="EC" id="2.7.13.3"/>
    </reaction>
</comment>
<evidence type="ECO:0000313" key="15">
    <source>
        <dbReference type="Proteomes" id="UP000197215"/>
    </source>
</evidence>
<dbReference type="SUPFAM" id="SSF55874">
    <property type="entry name" value="ATPase domain of HSP90 chaperone/DNA topoisomerase II/histidine kinase"/>
    <property type="match status" value="1"/>
</dbReference>
<dbReference type="GO" id="GO:0000155">
    <property type="term" value="F:phosphorelay sensor kinase activity"/>
    <property type="evidence" value="ECO:0007669"/>
    <property type="project" value="InterPro"/>
</dbReference>
<sequence length="330" mass="37079">MVWFDARDELEELFRKIIEKNISINKITHEKNEILIDLLWGLIWPLIIGLPILTVIIYGVVYLTSSSITKLQKAITDRSPNSLEKIEVSGLPKEISPLLNELNSLLSRVKVSVEHEKRFTADAAHELRTPLAAIKAQAEVIRLEKVLEPAAFDNLIESCDRASRLIEQLLALSRVETSVSTFEKDDLSISEFIAQQIAYAYPQIDAKSQVIEYDDSGKYRVRANKTLLEILFRNILDNAIRYSPPKGKINVSLNQKGSHVFLSIEDSGPGLTQDQVNKLGIRFQRFGQVDSYGSGLGWSIIQKISEVEGLDVHLSMSVELSGLCVSIRFS</sequence>
<dbReference type="InterPro" id="IPR005467">
    <property type="entry name" value="His_kinase_dom"/>
</dbReference>
<dbReference type="SMART" id="SM00388">
    <property type="entry name" value="HisKA"/>
    <property type="match status" value="1"/>
</dbReference>
<keyword evidence="10 12" id="KW-1133">Transmembrane helix</keyword>
<keyword evidence="11" id="KW-0902">Two-component regulatory system</keyword>
<dbReference type="SUPFAM" id="SSF47384">
    <property type="entry name" value="Homodimeric domain of signal transducing histidine kinase"/>
    <property type="match status" value="1"/>
</dbReference>
<keyword evidence="15" id="KW-1185">Reference proteome</keyword>
<dbReference type="GO" id="GO:0005886">
    <property type="term" value="C:plasma membrane"/>
    <property type="evidence" value="ECO:0007669"/>
    <property type="project" value="TreeGrafter"/>
</dbReference>
<evidence type="ECO:0000256" key="11">
    <source>
        <dbReference type="ARBA" id="ARBA00023012"/>
    </source>
</evidence>
<keyword evidence="4" id="KW-0597">Phosphoprotein</keyword>
<dbReference type="EMBL" id="FYEX01000002">
    <property type="protein sequence ID" value="SNC72254.1"/>
    <property type="molecule type" value="Genomic_DNA"/>
</dbReference>
<evidence type="ECO:0000256" key="1">
    <source>
        <dbReference type="ARBA" id="ARBA00000085"/>
    </source>
</evidence>
<reference evidence="14 15" key="1">
    <citation type="submission" date="2017-06" db="EMBL/GenBank/DDBJ databases">
        <authorList>
            <person name="Kim H.J."/>
            <person name="Triplett B.A."/>
        </authorList>
    </citation>
    <scope>NUCLEOTIDE SEQUENCE [LARGE SCALE GENOMIC DNA]</scope>
    <source>
        <strain evidence="14 15">MWH-VicM1</strain>
    </source>
</reference>
<evidence type="ECO:0000256" key="4">
    <source>
        <dbReference type="ARBA" id="ARBA00022553"/>
    </source>
</evidence>
<proteinExistence type="predicted"/>
<dbReference type="SMART" id="SM00387">
    <property type="entry name" value="HATPase_c"/>
    <property type="match status" value="1"/>
</dbReference>
<evidence type="ECO:0000256" key="9">
    <source>
        <dbReference type="ARBA" id="ARBA00022840"/>
    </source>
</evidence>
<dbReference type="Pfam" id="PF00512">
    <property type="entry name" value="HisKA"/>
    <property type="match status" value="1"/>
</dbReference>
<dbReference type="CDD" id="cd00082">
    <property type="entry name" value="HisKA"/>
    <property type="match status" value="1"/>
</dbReference>
<evidence type="ECO:0000256" key="6">
    <source>
        <dbReference type="ARBA" id="ARBA00022692"/>
    </source>
</evidence>
<keyword evidence="7" id="KW-0547">Nucleotide-binding</keyword>
<dbReference type="Gene3D" id="3.30.565.10">
    <property type="entry name" value="Histidine kinase-like ATPase, C-terminal domain"/>
    <property type="match status" value="1"/>
</dbReference>
<evidence type="ECO:0000256" key="3">
    <source>
        <dbReference type="ARBA" id="ARBA00012438"/>
    </source>
</evidence>
<organism evidence="14 15">
    <name type="scientific">Polynucleobacter victoriensis</name>
    <dbReference type="NCBI Taxonomy" id="2049319"/>
    <lineage>
        <taxon>Bacteria</taxon>
        <taxon>Pseudomonadati</taxon>
        <taxon>Pseudomonadota</taxon>
        <taxon>Betaproteobacteria</taxon>
        <taxon>Burkholderiales</taxon>
        <taxon>Burkholderiaceae</taxon>
        <taxon>Polynucleobacter</taxon>
    </lineage>
</organism>